<sequence>MIGDVRDVLKEFETKEFYFGHPKTDYAGSGEFYSIDELTISEFEEKYGDSIDMDRTTLYLRDITKEMNGEIITLIGDTAKNALFTILV</sequence>
<dbReference type="AlphaFoldDB" id="A0A0S4FQX7"/>
<gene>
    <name evidence="1" type="ORF">MB9_1806</name>
</gene>
<reference evidence="1" key="1">
    <citation type="submission" date="2014-09" db="EMBL/GenBank/DDBJ databases">
        <authorList>
            <person name="Wibberg D."/>
        </authorList>
    </citation>
    <scope>NUCLEOTIDE SEQUENCE [LARGE SCALE GENOMIC DNA]</scope>
    <source>
        <strain evidence="1">Mb9</strain>
    </source>
</reference>
<dbReference type="RefSeq" id="WP_060537983.1">
    <property type="nucleotide sequence ID" value="NZ_LN734822.1"/>
</dbReference>
<proteinExistence type="predicted"/>
<evidence type="ECO:0000313" key="2">
    <source>
        <dbReference type="Proteomes" id="UP000062768"/>
    </source>
</evidence>
<protein>
    <submittedName>
        <fullName evidence="1">Uncharacterized protein</fullName>
    </submittedName>
</protein>
<organism evidence="1 2">
    <name type="scientific">Methanobacterium formicicum</name>
    <dbReference type="NCBI Taxonomy" id="2162"/>
    <lineage>
        <taxon>Archaea</taxon>
        <taxon>Methanobacteriati</taxon>
        <taxon>Methanobacteriota</taxon>
        <taxon>Methanomada group</taxon>
        <taxon>Methanobacteria</taxon>
        <taxon>Methanobacteriales</taxon>
        <taxon>Methanobacteriaceae</taxon>
        <taxon>Methanobacterium</taxon>
    </lineage>
</organism>
<dbReference type="GeneID" id="26740042"/>
<accession>A0A0S4FQX7</accession>
<evidence type="ECO:0000313" key="1">
    <source>
        <dbReference type="EMBL" id="CEL25436.1"/>
    </source>
</evidence>
<dbReference type="EMBL" id="LN734822">
    <property type="protein sequence ID" value="CEL25436.1"/>
    <property type="molecule type" value="Genomic_DNA"/>
</dbReference>
<name>A0A0S4FQX7_METFO</name>
<dbReference type="PATRIC" id="fig|2162.10.peg.1879"/>
<keyword evidence="2" id="KW-1185">Reference proteome</keyword>
<dbReference type="Proteomes" id="UP000062768">
    <property type="component" value="Chromosome I"/>
</dbReference>